<accession>A0A915ISJ2</accession>
<dbReference type="WBParaSite" id="nRc.2.0.1.t16840-RA">
    <property type="protein sequence ID" value="nRc.2.0.1.t16840-RA"/>
    <property type="gene ID" value="nRc.2.0.1.g16840"/>
</dbReference>
<evidence type="ECO:0000313" key="2">
    <source>
        <dbReference type="WBParaSite" id="nRc.2.0.1.t16840-RA"/>
    </source>
</evidence>
<dbReference type="AlphaFoldDB" id="A0A915ISJ2"/>
<organism evidence="1 2">
    <name type="scientific">Romanomermis culicivorax</name>
    <name type="common">Nematode worm</name>
    <dbReference type="NCBI Taxonomy" id="13658"/>
    <lineage>
        <taxon>Eukaryota</taxon>
        <taxon>Metazoa</taxon>
        <taxon>Ecdysozoa</taxon>
        <taxon>Nematoda</taxon>
        <taxon>Enoplea</taxon>
        <taxon>Dorylaimia</taxon>
        <taxon>Mermithida</taxon>
        <taxon>Mermithoidea</taxon>
        <taxon>Mermithidae</taxon>
        <taxon>Romanomermis</taxon>
    </lineage>
</organism>
<evidence type="ECO:0000313" key="1">
    <source>
        <dbReference type="Proteomes" id="UP000887565"/>
    </source>
</evidence>
<proteinExistence type="predicted"/>
<name>A0A915ISJ2_ROMCU</name>
<protein>
    <submittedName>
        <fullName evidence="2">Uncharacterized protein</fullName>
    </submittedName>
</protein>
<dbReference type="Proteomes" id="UP000887565">
    <property type="component" value="Unplaced"/>
</dbReference>
<reference evidence="2" key="1">
    <citation type="submission" date="2022-11" db="UniProtKB">
        <authorList>
            <consortium name="WormBaseParasite"/>
        </authorList>
    </citation>
    <scope>IDENTIFICATION</scope>
</reference>
<sequence length="63" mass="7405">MELERDINGTECKRHNVTERKGSVPFGWNLPSVIFYKIAAQRFKLLAIVSVPFRRKRQVQMTL</sequence>
<keyword evidence="1" id="KW-1185">Reference proteome</keyword>